<dbReference type="PRINTS" id="PR00164">
    <property type="entry name" value="ABC2TRNSPORT"/>
</dbReference>
<dbReference type="GO" id="GO:0140359">
    <property type="term" value="F:ABC-type transporter activity"/>
    <property type="evidence" value="ECO:0007669"/>
    <property type="project" value="InterPro"/>
</dbReference>
<evidence type="ECO:0000256" key="8">
    <source>
        <dbReference type="RuleBase" id="RU361157"/>
    </source>
</evidence>
<feature type="transmembrane region" description="Helical" evidence="8">
    <location>
        <begin position="172"/>
        <end position="192"/>
    </location>
</feature>
<comment type="subcellular location">
    <subcellularLocation>
        <location evidence="1 8">Cell membrane</location>
        <topology evidence="1 8">Multi-pass membrane protein</topology>
    </subcellularLocation>
</comment>
<keyword evidence="8" id="KW-0813">Transport</keyword>
<comment type="caution">
    <text evidence="11">The sequence shown here is derived from an EMBL/GenBank/DDBJ whole genome shotgun (WGS) entry which is preliminary data.</text>
</comment>
<dbReference type="PANTHER" id="PTHR43077:SF8">
    <property type="entry name" value="DOXORUBICIN RESISTANCE ABC TRANSPORTER PERMEASE PROTEIN DRRB"/>
    <property type="match status" value="1"/>
</dbReference>
<accession>S4N1M5</accession>
<dbReference type="OrthoDB" id="3486889at2"/>
<keyword evidence="12" id="KW-1185">Reference proteome</keyword>
<dbReference type="PROSITE" id="PS51012">
    <property type="entry name" value="ABC_TM2"/>
    <property type="match status" value="1"/>
</dbReference>
<comment type="similarity">
    <text evidence="2 8">Belongs to the ABC-2 integral membrane protein family.</text>
</comment>
<evidence type="ECO:0000256" key="3">
    <source>
        <dbReference type="ARBA" id="ARBA00022475"/>
    </source>
</evidence>
<feature type="transmembrane region" description="Helical" evidence="8">
    <location>
        <begin position="133"/>
        <end position="160"/>
    </location>
</feature>
<evidence type="ECO:0000259" key="10">
    <source>
        <dbReference type="PROSITE" id="PS51012"/>
    </source>
</evidence>
<dbReference type="PIRSF" id="PIRSF006648">
    <property type="entry name" value="DrrB"/>
    <property type="match status" value="1"/>
</dbReference>
<dbReference type="Proteomes" id="UP000015001">
    <property type="component" value="Unassembled WGS sequence"/>
</dbReference>
<evidence type="ECO:0000256" key="6">
    <source>
        <dbReference type="ARBA" id="ARBA00023136"/>
    </source>
</evidence>
<dbReference type="InterPro" id="IPR000412">
    <property type="entry name" value="ABC_2_transport"/>
</dbReference>
<evidence type="ECO:0000256" key="4">
    <source>
        <dbReference type="ARBA" id="ARBA00022692"/>
    </source>
</evidence>
<evidence type="ECO:0000256" key="5">
    <source>
        <dbReference type="ARBA" id="ARBA00022989"/>
    </source>
</evidence>
<dbReference type="PATRIC" id="fig|1283301.3.peg.2291"/>
<feature type="transmembrane region" description="Helical" evidence="8">
    <location>
        <begin position="92"/>
        <end position="112"/>
    </location>
</feature>
<evidence type="ECO:0000256" key="1">
    <source>
        <dbReference type="ARBA" id="ARBA00004651"/>
    </source>
</evidence>
<feature type="transmembrane region" description="Helical" evidence="8">
    <location>
        <begin position="204"/>
        <end position="223"/>
    </location>
</feature>
<dbReference type="InterPro" id="IPR013525">
    <property type="entry name" value="ABC2_TM"/>
</dbReference>
<name>S4N1M5_9ACTN</name>
<keyword evidence="6 8" id="KW-0472">Membrane</keyword>
<evidence type="ECO:0000313" key="11">
    <source>
        <dbReference type="EMBL" id="EPJ40627.1"/>
    </source>
</evidence>
<dbReference type="GO" id="GO:0043190">
    <property type="term" value="C:ATP-binding cassette (ABC) transporter complex"/>
    <property type="evidence" value="ECO:0007669"/>
    <property type="project" value="InterPro"/>
</dbReference>
<sequence length="287" mass="29615">MTAPAHGTAAPVTAPDVPARDADGENWRGSGPVTQVLVLTRRALWSQFADRRVLVIKLLQPLLLLVVLGQLFGSMVDPGLLPSGVPYMEFLLPALLVTSGIGSAAASGAILSRDMENGMTARLRSLPIALSSVLFARCCADVARACVQMVIMVVCAWALFGYSPPGGVAGTAAAVALAAFVIWALTWVFLALSCWLRSLDAMQSIAGVATFPLMFGSSAFAPVDGMPFWLQLIARANPLSYAVDAARGLCLGTPGAAGLLGALAASAGVAAVGILLAVRGFRRPLVG</sequence>
<keyword evidence="5 8" id="KW-1133">Transmembrane helix</keyword>
<dbReference type="PANTHER" id="PTHR43077">
    <property type="entry name" value="TRANSPORT PERMEASE YVFS-RELATED"/>
    <property type="match status" value="1"/>
</dbReference>
<proteinExistence type="inferred from homology"/>
<evidence type="ECO:0000256" key="2">
    <source>
        <dbReference type="ARBA" id="ARBA00007783"/>
    </source>
</evidence>
<evidence type="ECO:0000256" key="9">
    <source>
        <dbReference type="SAM" id="MobiDB-lite"/>
    </source>
</evidence>
<dbReference type="RefSeq" id="WP_020271297.1">
    <property type="nucleotide sequence ID" value="NZ_KE354111.1"/>
</dbReference>
<dbReference type="InterPro" id="IPR047817">
    <property type="entry name" value="ABC2_TM_bact-type"/>
</dbReference>
<dbReference type="GO" id="GO:0046677">
    <property type="term" value="P:response to antibiotic"/>
    <property type="evidence" value="ECO:0007669"/>
    <property type="project" value="UniProtKB-KW"/>
</dbReference>
<dbReference type="HOGENOM" id="CLU_039483_2_0_11"/>
<feature type="compositionally biased region" description="Low complexity" evidence="9">
    <location>
        <begin position="8"/>
        <end position="17"/>
    </location>
</feature>
<dbReference type="InterPro" id="IPR051328">
    <property type="entry name" value="T7SS_ABC-Transporter"/>
</dbReference>
<dbReference type="AlphaFoldDB" id="S4N1M5"/>
<organism evidence="11 12">
    <name type="scientific">Streptomyces afghaniensis 772</name>
    <dbReference type="NCBI Taxonomy" id="1283301"/>
    <lineage>
        <taxon>Bacteria</taxon>
        <taxon>Bacillati</taxon>
        <taxon>Actinomycetota</taxon>
        <taxon>Actinomycetes</taxon>
        <taxon>Kitasatosporales</taxon>
        <taxon>Streptomycetaceae</taxon>
        <taxon>Streptomyces</taxon>
    </lineage>
</organism>
<feature type="transmembrane region" description="Helical" evidence="8">
    <location>
        <begin position="256"/>
        <end position="278"/>
    </location>
</feature>
<keyword evidence="3 8" id="KW-1003">Cell membrane</keyword>
<gene>
    <name evidence="11" type="ORF">STAFG_2320</name>
</gene>
<protein>
    <recommendedName>
        <fullName evidence="8">Transport permease protein</fullName>
    </recommendedName>
</protein>
<feature type="region of interest" description="Disordered" evidence="9">
    <location>
        <begin position="1"/>
        <end position="26"/>
    </location>
</feature>
<keyword evidence="7" id="KW-0046">Antibiotic resistance</keyword>
<feature type="transmembrane region" description="Helical" evidence="8">
    <location>
        <begin position="54"/>
        <end position="72"/>
    </location>
</feature>
<evidence type="ECO:0000256" key="7">
    <source>
        <dbReference type="ARBA" id="ARBA00023251"/>
    </source>
</evidence>
<keyword evidence="4 8" id="KW-0812">Transmembrane</keyword>
<evidence type="ECO:0000313" key="12">
    <source>
        <dbReference type="Proteomes" id="UP000015001"/>
    </source>
</evidence>
<reference evidence="11 12" key="1">
    <citation type="submission" date="2013-02" db="EMBL/GenBank/DDBJ databases">
        <title>Draft Genome Sequence of Streptomyces afghaniensis, Which Produces Compounds of the Julimycin B-Complex.</title>
        <authorList>
            <person name="Gruening B.A."/>
            <person name="Praeg A."/>
            <person name="Erxleben A."/>
            <person name="Guenther S."/>
            <person name="Fiedler H.-P."/>
            <person name="Goodfellow M."/>
            <person name="Mueller M."/>
        </authorList>
    </citation>
    <scope>NUCLEOTIDE SEQUENCE [LARGE SCALE GENOMIC DNA]</scope>
    <source>
        <strain evidence="11 12">772</strain>
    </source>
</reference>
<dbReference type="Pfam" id="PF01061">
    <property type="entry name" value="ABC2_membrane"/>
    <property type="match status" value="1"/>
</dbReference>
<dbReference type="EMBL" id="AOPY01001364">
    <property type="protein sequence ID" value="EPJ40627.1"/>
    <property type="molecule type" value="Genomic_DNA"/>
</dbReference>
<feature type="domain" description="ABC transmembrane type-2" evidence="10">
    <location>
        <begin position="52"/>
        <end position="284"/>
    </location>
</feature>